<dbReference type="Proteomes" id="UP000007148">
    <property type="component" value="Unassembled WGS sequence"/>
</dbReference>
<evidence type="ECO:0000256" key="4">
    <source>
        <dbReference type="ARBA" id="ARBA00012180"/>
    </source>
</evidence>
<evidence type="ECO:0000256" key="8">
    <source>
        <dbReference type="ARBA" id="ARBA00022801"/>
    </source>
</evidence>
<dbReference type="FunFam" id="3.40.970.10:FF:000001">
    <property type="entry name" value="Ribonuclease H1"/>
    <property type="match status" value="1"/>
</dbReference>
<dbReference type="Gene3D" id="3.30.420.10">
    <property type="entry name" value="Ribonuclease H-like superfamily/Ribonuclease H"/>
    <property type="match status" value="1"/>
</dbReference>
<dbReference type="FunCoup" id="G4TH36">
    <property type="interactions" value="59"/>
</dbReference>
<dbReference type="EMBL" id="CAFZ01000089">
    <property type="protein sequence ID" value="CCA70629.1"/>
    <property type="molecule type" value="Genomic_DNA"/>
</dbReference>
<dbReference type="PANTHER" id="PTHR10642">
    <property type="entry name" value="RIBONUCLEASE H1"/>
    <property type="match status" value="1"/>
</dbReference>
<evidence type="ECO:0000256" key="9">
    <source>
        <dbReference type="ARBA" id="ARBA00022842"/>
    </source>
</evidence>
<dbReference type="GO" id="GO:0046872">
    <property type="term" value="F:metal ion binding"/>
    <property type="evidence" value="ECO:0007669"/>
    <property type="project" value="UniProtKB-KW"/>
</dbReference>
<gene>
    <name evidence="12" type="ORF">PIIN_11783</name>
</gene>
<evidence type="ECO:0000313" key="12">
    <source>
        <dbReference type="EMBL" id="CCA70629.1"/>
    </source>
</evidence>
<dbReference type="InterPro" id="IPR009027">
    <property type="entry name" value="Ribosomal_bL9/RNase_H1_N"/>
</dbReference>
<dbReference type="OMA" id="NTCERCP"/>
<keyword evidence="7" id="KW-0255">Endonuclease</keyword>
<dbReference type="STRING" id="1109443.G4TH36"/>
<feature type="domain" description="RNase H type-1" evidence="11">
    <location>
        <begin position="196"/>
        <end position="357"/>
    </location>
</feature>
<protein>
    <recommendedName>
        <fullName evidence="4">ribonuclease H</fullName>
        <ecNumber evidence="4">3.1.26.4</ecNumber>
    </recommendedName>
</protein>
<evidence type="ECO:0000256" key="1">
    <source>
        <dbReference type="ARBA" id="ARBA00000077"/>
    </source>
</evidence>
<evidence type="ECO:0000256" key="3">
    <source>
        <dbReference type="ARBA" id="ARBA00005300"/>
    </source>
</evidence>
<evidence type="ECO:0000256" key="6">
    <source>
        <dbReference type="ARBA" id="ARBA00022723"/>
    </source>
</evidence>
<dbReference type="HOGENOM" id="CLU_030894_0_2_1"/>
<dbReference type="GO" id="GO:0004523">
    <property type="term" value="F:RNA-DNA hybrid ribonuclease activity"/>
    <property type="evidence" value="ECO:0007669"/>
    <property type="project" value="UniProtKB-EC"/>
</dbReference>
<evidence type="ECO:0000256" key="10">
    <source>
        <dbReference type="SAM" id="MobiDB-lite"/>
    </source>
</evidence>
<feature type="region of interest" description="Disordered" evidence="10">
    <location>
        <begin position="382"/>
        <end position="407"/>
    </location>
</feature>
<dbReference type="Pfam" id="PF01693">
    <property type="entry name" value="Cauli_VI"/>
    <property type="match status" value="1"/>
</dbReference>
<dbReference type="GO" id="GO:0003676">
    <property type="term" value="F:nucleic acid binding"/>
    <property type="evidence" value="ECO:0007669"/>
    <property type="project" value="InterPro"/>
</dbReference>
<dbReference type="InterPro" id="IPR037056">
    <property type="entry name" value="RNase_H1_N_sf"/>
</dbReference>
<accession>G4TH36</accession>
<comment type="catalytic activity">
    <reaction evidence="1">
        <text>Endonucleolytic cleavage to 5'-phosphomonoester.</text>
        <dbReference type="EC" id="3.1.26.4"/>
    </reaction>
</comment>
<dbReference type="eggNOG" id="KOG3752">
    <property type="taxonomic scope" value="Eukaryota"/>
</dbReference>
<proteinExistence type="inferred from homology"/>
<dbReference type="SUPFAM" id="SSF53098">
    <property type="entry name" value="Ribonuclease H-like"/>
    <property type="match status" value="1"/>
</dbReference>
<dbReference type="InterPro" id="IPR036397">
    <property type="entry name" value="RNaseH_sf"/>
</dbReference>
<keyword evidence="8" id="KW-0378">Hydrolase</keyword>
<dbReference type="InterPro" id="IPR002156">
    <property type="entry name" value="RNaseH_domain"/>
</dbReference>
<comment type="cofactor">
    <cofactor evidence="2">
        <name>Mg(2+)</name>
        <dbReference type="ChEBI" id="CHEBI:18420"/>
    </cofactor>
</comment>
<evidence type="ECO:0000256" key="5">
    <source>
        <dbReference type="ARBA" id="ARBA00022722"/>
    </source>
</evidence>
<dbReference type="OrthoDB" id="245563at2759"/>
<keyword evidence="6" id="KW-0479">Metal-binding</keyword>
<comment type="similarity">
    <text evidence="3">Belongs to the RNase H family.</text>
</comment>
<dbReference type="EC" id="3.1.26.4" evidence="4"/>
<dbReference type="SUPFAM" id="SSF55658">
    <property type="entry name" value="L9 N-domain-like"/>
    <property type="match status" value="1"/>
</dbReference>
<evidence type="ECO:0000256" key="7">
    <source>
        <dbReference type="ARBA" id="ARBA00022759"/>
    </source>
</evidence>
<dbReference type="AlphaFoldDB" id="G4TH36"/>
<evidence type="ECO:0000256" key="2">
    <source>
        <dbReference type="ARBA" id="ARBA00001946"/>
    </source>
</evidence>
<feature type="compositionally biased region" description="Polar residues" evidence="10">
    <location>
        <begin position="393"/>
        <end position="402"/>
    </location>
</feature>
<dbReference type="GO" id="GO:0043137">
    <property type="term" value="P:DNA replication, removal of RNA primer"/>
    <property type="evidence" value="ECO:0007669"/>
    <property type="project" value="TreeGrafter"/>
</dbReference>
<dbReference type="CDD" id="cd09280">
    <property type="entry name" value="RNase_HI_eukaryote_like"/>
    <property type="match status" value="1"/>
</dbReference>
<dbReference type="PANTHER" id="PTHR10642:SF26">
    <property type="entry name" value="RIBONUCLEASE H1"/>
    <property type="match status" value="1"/>
</dbReference>
<comment type="caution">
    <text evidence="12">The sequence shown here is derived from an EMBL/GenBank/DDBJ whole genome shotgun (WGS) entry which is preliminary data.</text>
</comment>
<name>G4TH36_SERID</name>
<dbReference type="InParanoid" id="G4TH36"/>
<evidence type="ECO:0000259" key="11">
    <source>
        <dbReference type="PROSITE" id="PS50879"/>
    </source>
</evidence>
<keyword evidence="13" id="KW-1185">Reference proteome</keyword>
<dbReference type="InterPro" id="IPR050092">
    <property type="entry name" value="RNase_H"/>
</dbReference>
<feature type="compositionally biased region" description="Basic and acidic residues" evidence="10">
    <location>
        <begin position="382"/>
        <end position="392"/>
    </location>
</feature>
<dbReference type="InterPro" id="IPR012337">
    <property type="entry name" value="RNaseH-like_sf"/>
</dbReference>
<feature type="region of interest" description="Disordered" evidence="10">
    <location>
        <begin position="128"/>
        <end position="152"/>
    </location>
</feature>
<dbReference type="Gene3D" id="3.40.970.10">
    <property type="entry name" value="Ribonuclease H1, N-terminal domain"/>
    <property type="match status" value="1"/>
</dbReference>
<organism evidence="12 13">
    <name type="scientific">Serendipita indica (strain DSM 11827)</name>
    <name type="common">Root endophyte fungus</name>
    <name type="synonym">Piriformospora indica</name>
    <dbReference type="NCBI Taxonomy" id="1109443"/>
    <lineage>
        <taxon>Eukaryota</taxon>
        <taxon>Fungi</taxon>
        <taxon>Dikarya</taxon>
        <taxon>Basidiomycota</taxon>
        <taxon>Agaricomycotina</taxon>
        <taxon>Agaricomycetes</taxon>
        <taxon>Sebacinales</taxon>
        <taxon>Serendipitaceae</taxon>
        <taxon>Serendipita</taxon>
    </lineage>
</organism>
<evidence type="ECO:0000313" key="13">
    <source>
        <dbReference type="Proteomes" id="UP000007148"/>
    </source>
</evidence>
<dbReference type="Pfam" id="PF00075">
    <property type="entry name" value="RNase_H"/>
    <property type="match status" value="1"/>
</dbReference>
<dbReference type="InterPro" id="IPR011320">
    <property type="entry name" value="RNase_H1_N"/>
</dbReference>
<sequence>MEVNRKHNFGRVEVSQRTEIVQTFQTIGIARTPYIWRFASLGVGSAVPGSRLEAERMPKASSKETCFYGVKVGRVPGVYATWDECQKQTSGYPKALQKKFSTFEEANAFVNGMATRTAQTKVERHQRHAYAAGPRQPGWDQTPRDSWESPGSGTNAVNVHQMQRNMSQFGTASEATTSSKPKINTLDNATQADEEEWETIIVYTDGACKQNGKVDAVAGIGVWWGPHDERNLSERCPGDQTNNRAELIAIIRALETAPSEEALSPVAASKKRKTRWIIRTDSRYSIQVATEWAPKWERNNWRLASGQEAKNVPLIQYLMALLDLRGMDEPVKFEWVRGHQGDVGNEAADRLAVNGTQLPMTPERDWAVARQDIEKTCSEALRTRAREQRPKQVETNTASGQTAELPAEEEDLWNVQSIDAKELIDFVFSEDDLLNQEQLELLEETQDF</sequence>
<keyword evidence="5" id="KW-0540">Nuclease</keyword>
<reference evidence="12 13" key="1">
    <citation type="journal article" date="2011" name="PLoS Pathog.">
        <title>Endophytic Life Strategies Decoded by Genome and Transcriptome Analyses of the Mutualistic Root Symbiont Piriformospora indica.</title>
        <authorList>
            <person name="Zuccaro A."/>
            <person name="Lahrmann U."/>
            <person name="Guldener U."/>
            <person name="Langen G."/>
            <person name="Pfiffi S."/>
            <person name="Biedenkopf D."/>
            <person name="Wong P."/>
            <person name="Samans B."/>
            <person name="Grimm C."/>
            <person name="Basiewicz M."/>
            <person name="Murat C."/>
            <person name="Martin F."/>
            <person name="Kogel K.H."/>
        </authorList>
    </citation>
    <scope>NUCLEOTIDE SEQUENCE [LARGE SCALE GENOMIC DNA]</scope>
    <source>
        <strain evidence="12 13">DSM 11827</strain>
    </source>
</reference>
<dbReference type="PROSITE" id="PS50879">
    <property type="entry name" value="RNASE_H_1"/>
    <property type="match status" value="1"/>
</dbReference>
<keyword evidence="9" id="KW-0460">Magnesium</keyword>